<dbReference type="PANTHER" id="PTHR46796:SF12">
    <property type="entry name" value="HTH-TYPE DNA-BINDING TRANSCRIPTIONAL ACTIVATOR EUTR"/>
    <property type="match status" value="1"/>
</dbReference>
<dbReference type="PANTHER" id="PTHR46796">
    <property type="entry name" value="HTH-TYPE TRANSCRIPTIONAL ACTIVATOR RHAS-RELATED"/>
    <property type="match status" value="1"/>
</dbReference>
<evidence type="ECO:0000256" key="2">
    <source>
        <dbReference type="ARBA" id="ARBA00023125"/>
    </source>
</evidence>
<gene>
    <name evidence="5" type="ORF">FHS67_002527</name>
</gene>
<evidence type="ECO:0000256" key="1">
    <source>
        <dbReference type="ARBA" id="ARBA00023015"/>
    </source>
</evidence>
<evidence type="ECO:0000313" key="5">
    <source>
        <dbReference type="EMBL" id="MBB3706207.1"/>
    </source>
</evidence>
<keyword evidence="2" id="KW-0238">DNA-binding</keyword>
<keyword evidence="1" id="KW-0805">Transcription regulation</keyword>
<keyword evidence="6" id="KW-1185">Reference proteome</keyword>
<proteinExistence type="predicted"/>
<accession>A0ABR6H6U6</accession>
<organism evidence="5 6">
    <name type="scientific">Aminobacter aminovorans</name>
    <name type="common">Chelatobacter heintzii</name>
    <dbReference type="NCBI Taxonomy" id="83263"/>
    <lineage>
        <taxon>Bacteria</taxon>
        <taxon>Pseudomonadati</taxon>
        <taxon>Pseudomonadota</taxon>
        <taxon>Alphaproteobacteria</taxon>
        <taxon>Hyphomicrobiales</taxon>
        <taxon>Phyllobacteriaceae</taxon>
        <taxon>Aminobacter</taxon>
    </lineage>
</organism>
<dbReference type="InterPro" id="IPR018060">
    <property type="entry name" value="HTH_AraC"/>
</dbReference>
<evidence type="ECO:0000256" key="3">
    <source>
        <dbReference type="ARBA" id="ARBA00023163"/>
    </source>
</evidence>
<evidence type="ECO:0000259" key="4">
    <source>
        <dbReference type="PROSITE" id="PS01124"/>
    </source>
</evidence>
<dbReference type="SUPFAM" id="SSF46689">
    <property type="entry name" value="Homeodomain-like"/>
    <property type="match status" value="1"/>
</dbReference>
<dbReference type="SMART" id="SM00342">
    <property type="entry name" value="HTH_ARAC"/>
    <property type="match status" value="1"/>
</dbReference>
<dbReference type="RefSeq" id="WP_169808345.1">
    <property type="nucleotide sequence ID" value="NZ_CP015005.1"/>
</dbReference>
<dbReference type="Pfam" id="PF12833">
    <property type="entry name" value="HTH_18"/>
    <property type="match status" value="1"/>
</dbReference>
<feature type="domain" description="HTH araC/xylS-type" evidence="4">
    <location>
        <begin position="281"/>
        <end position="381"/>
    </location>
</feature>
<dbReference type="Gene3D" id="1.10.10.60">
    <property type="entry name" value="Homeodomain-like"/>
    <property type="match status" value="1"/>
</dbReference>
<dbReference type="Proteomes" id="UP000577697">
    <property type="component" value="Unassembled WGS sequence"/>
</dbReference>
<dbReference type="InterPro" id="IPR050204">
    <property type="entry name" value="AraC_XylS_family_regulators"/>
</dbReference>
<dbReference type="InterPro" id="IPR018062">
    <property type="entry name" value="HTH_AraC-typ_CS"/>
</dbReference>
<evidence type="ECO:0000313" key="6">
    <source>
        <dbReference type="Proteomes" id="UP000577697"/>
    </source>
</evidence>
<sequence length="390" mass="42583">MVVTIRFADIGILSSATDPRSNRFRWAMQAGTDPNNPALPHGEEPEGFRLARIGDLQDLEGGVYWPRLQPHFLKPHFKLLRYKIQERTGADRTPKFFSVRGASGVGDLDVAYVADRLAATLTVTGSGIPDYCLTAVSRGALKFGGAPGARTVPGIGRSVGLVYRGVPGTTLSATGSHERLSVWIPATSLNQRLAALLGGPVTKDIAFEPVFDWDAVPAQRLRRLMELMVEELRAPTPFAGSELASRSFIDLMLYTLLRALPHNHSDHLARAGSPAIPGIIRRAEAYIHAHVEEPIALHEVAEAAGCSVRNLQLGFRRFRETTPLAAVRLARLVAVRDALRTGDIEGTVTDLALRFGFTNPSRFAHDYKAAFGEAPRDALRRGSGHRRHGR</sequence>
<dbReference type="PROSITE" id="PS00041">
    <property type="entry name" value="HTH_ARAC_FAMILY_1"/>
    <property type="match status" value="1"/>
</dbReference>
<name>A0ABR6H6U6_AMIAI</name>
<comment type="caution">
    <text evidence="5">The sequence shown here is derived from an EMBL/GenBank/DDBJ whole genome shotgun (WGS) entry which is preliminary data.</text>
</comment>
<reference evidence="5 6" key="1">
    <citation type="submission" date="2020-08" db="EMBL/GenBank/DDBJ databases">
        <title>Genomic Encyclopedia of Type Strains, Phase IV (KMG-IV): sequencing the most valuable type-strain genomes for metagenomic binning, comparative biology and taxonomic classification.</title>
        <authorList>
            <person name="Goeker M."/>
        </authorList>
    </citation>
    <scope>NUCLEOTIDE SEQUENCE [LARGE SCALE GENOMIC DNA]</scope>
    <source>
        <strain evidence="5 6">DSM 10368</strain>
    </source>
</reference>
<dbReference type="InterPro" id="IPR009057">
    <property type="entry name" value="Homeodomain-like_sf"/>
</dbReference>
<dbReference type="EMBL" id="JACICB010000008">
    <property type="protein sequence ID" value="MBB3706207.1"/>
    <property type="molecule type" value="Genomic_DNA"/>
</dbReference>
<keyword evidence="3" id="KW-0804">Transcription</keyword>
<dbReference type="InterPro" id="IPR035418">
    <property type="entry name" value="AraC-bd_2"/>
</dbReference>
<dbReference type="PROSITE" id="PS01124">
    <property type="entry name" value="HTH_ARAC_FAMILY_2"/>
    <property type="match status" value="1"/>
</dbReference>
<protein>
    <submittedName>
        <fullName evidence="5">AraC-like DNA-binding protein</fullName>
    </submittedName>
</protein>
<dbReference type="Pfam" id="PF14525">
    <property type="entry name" value="AraC_binding_2"/>
    <property type="match status" value="1"/>
</dbReference>